<protein>
    <submittedName>
        <fullName evidence="1">Uncharacterized protein</fullName>
    </submittedName>
</protein>
<keyword evidence="2" id="KW-1185">Reference proteome</keyword>
<dbReference type="AlphaFoldDB" id="A0A9E4ZEV0"/>
<accession>A0A9E4ZEV0</accession>
<dbReference type="Proteomes" id="UP001056766">
    <property type="component" value="Unassembled WGS sequence"/>
</dbReference>
<evidence type="ECO:0000313" key="2">
    <source>
        <dbReference type="Proteomes" id="UP001056766"/>
    </source>
</evidence>
<proteinExistence type="predicted"/>
<sequence length="163" mass="18316">MYCNKNTPIDLEKRIATAENAKTTELNALIENVPMPAGMWEPATKITTITAETILGRTIAVFIIMGLADYTLPYSIKGNCANRVMERGLHLGVVTPKDFCIGCGKFTPSFGMDYEIVEDVLCDDPIALEIADEYIKYLLMSGEFADHVNHLKEEEVFRNRYEN</sequence>
<organism evidence="1 2">
    <name type="scientific">Methanococcoides seepicolus</name>
    <dbReference type="NCBI Taxonomy" id="2828780"/>
    <lineage>
        <taxon>Archaea</taxon>
        <taxon>Methanobacteriati</taxon>
        <taxon>Methanobacteriota</taxon>
        <taxon>Stenosarchaea group</taxon>
        <taxon>Methanomicrobia</taxon>
        <taxon>Methanosarcinales</taxon>
        <taxon>Methanosarcinaceae</taxon>
        <taxon>Methanococcoides</taxon>
    </lineage>
</organism>
<reference evidence="1" key="2">
    <citation type="submission" date="2021-04" db="EMBL/GenBank/DDBJ databases">
        <authorList>
            <person name="Dong X."/>
        </authorList>
    </citation>
    <scope>NUCLEOTIDE SEQUENCE</scope>
    <source>
        <strain evidence="1">LLY</strain>
    </source>
</reference>
<gene>
    <name evidence="1" type="ORF">KDK67_04660</name>
</gene>
<dbReference type="RefSeq" id="WP_250867677.1">
    <property type="nucleotide sequence ID" value="NZ_JAGSOI010000012.1"/>
</dbReference>
<reference evidence="1" key="1">
    <citation type="journal article" date="2021" name="mSystems">
        <title>Bacteria and Archaea Synergistically Convert Glycine Betaine to Biogenic Methane in the Formosa Cold Seep of the South China Sea.</title>
        <authorList>
            <person name="Li L."/>
            <person name="Zhang W."/>
            <person name="Zhang S."/>
            <person name="Song L."/>
            <person name="Sun Q."/>
            <person name="Zhang H."/>
            <person name="Xiang H."/>
            <person name="Dong X."/>
        </authorList>
    </citation>
    <scope>NUCLEOTIDE SEQUENCE</scope>
    <source>
        <strain evidence="1">LLY</strain>
    </source>
</reference>
<evidence type="ECO:0000313" key="1">
    <source>
        <dbReference type="EMBL" id="MCM1986296.1"/>
    </source>
</evidence>
<dbReference type="EMBL" id="JAGSOI010000012">
    <property type="protein sequence ID" value="MCM1986296.1"/>
    <property type="molecule type" value="Genomic_DNA"/>
</dbReference>
<comment type="caution">
    <text evidence="1">The sequence shown here is derived from an EMBL/GenBank/DDBJ whole genome shotgun (WGS) entry which is preliminary data.</text>
</comment>
<name>A0A9E4ZEV0_9EURY</name>